<dbReference type="InterPro" id="IPR008979">
    <property type="entry name" value="Galactose-bd-like_sf"/>
</dbReference>
<dbReference type="PROSITE" id="PS50853">
    <property type="entry name" value="FN3"/>
    <property type="match status" value="1"/>
</dbReference>
<dbReference type="InterPro" id="IPR008963">
    <property type="entry name" value="Purple_acid_Pase-like_N"/>
</dbReference>
<feature type="domain" description="PA14" evidence="5">
    <location>
        <begin position="467"/>
        <end position="609"/>
    </location>
</feature>
<gene>
    <name evidence="6" type="ORF">CHH67_12640</name>
</gene>
<dbReference type="SUPFAM" id="SSF49373">
    <property type="entry name" value="Invasin/intimin cell-adhesion fragments"/>
    <property type="match status" value="1"/>
</dbReference>
<dbReference type="RefSeq" id="WP_095265541.1">
    <property type="nucleotide sequence ID" value="NZ_NPBY01000038.1"/>
</dbReference>
<dbReference type="OrthoDB" id="9809781at2"/>
<dbReference type="InterPro" id="IPR008964">
    <property type="entry name" value="Invasin/intimin_cell_adhesion"/>
</dbReference>
<feature type="chain" id="PRO_5039224366" description="Metallophosphoesterase" evidence="2">
    <location>
        <begin position="33"/>
        <end position="1419"/>
    </location>
</feature>
<dbReference type="Pfam" id="PF00149">
    <property type="entry name" value="Metallophos"/>
    <property type="match status" value="1"/>
</dbReference>
<evidence type="ECO:0000313" key="6">
    <source>
        <dbReference type="EMBL" id="PAD76461.1"/>
    </source>
</evidence>
<reference evidence="6 7" key="1">
    <citation type="submission" date="2017-07" db="EMBL/GenBank/DDBJ databases">
        <title>Isolation and whole genome analysis of endospore-forming bacteria from heroin.</title>
        <authorList>
            <person name="Kalinowski J."/>
            <person name="Ahrens B."/>
            <person name="Al-Dilaimi A."/>
            <person name="Winkler A."/>
            <person name="Wibberg D."/>
            <person name="Schleenbecker U."/>
            <person name="Ruckert C."/>
            <person name="Wolfel R."/>
            <person name="Grass G."/>
        </authorList>
    </citation>
    <scope>NUCLEOTIDE SEQUENCE [LARGE SCALE GENOMIC DNA]</scope>
    <source>
        <strain evidence="6 7">7537-G1</strain>
    </source>
</reference>
<dbReference type="SMART" id="SM00758">
    <property type="entry name" value="PA14"/>
    <property type="match status" value="1"/>
</dbReference>
<accession>A0A268ETN7</accession>
<dbReference type="SMART" id="SM00635">
    <property type="entry name" value="BID_2"/>
    <property type="match status" value="1"/>
</dbReference>
<evidence type="ECO:0000256" key="1">
    <source>
        <dbReference type="ARBA" id="ARBA00022729"/>
    </source>
</evidence>
<dbReference type="Gene3D" id="2.60.120.260">
    <property type="entry name" value="Galactose-binding domain-like"/>
    <property type="match status" value="2"/>
</dbReference>
<comment type="caution">
    <text evidence="6">The sequence shown here is derived from an EMBL/GenBank/DDBJ whole genome shotgun (WGS) entry which is preliminary data.</text>
</comment>
<dbReference type="PANTHER" id="PTHR45867:SF3">
    <property type="entry name" value="ACID PHOSPHATASE TYPE 7"/>
    <property type="match status" value="1"/>
</dbReference>
<dbReference type="Gene3D" id="2.60.40.1080">
    <property type="match status" value="1"/>
</dbReference>
<evidence type="ECO:0000256" key="2">
    <source>
        <dbReference type="SAM" id="SignalP"/>
    </source>
</evidence>
<feature type="signal peptide" evidence="2">
    <location>
        <begin position="1"/>
        <end position="32"/>
    </location>
</feature>
<evidence type="ECO:0000259" key="5">
    <source>
        <dbReference type="PROSITE" id="PS51820"/>
    </source>
</evidence>
<dbReference type="Pfam" id="PF02368">
    <property type="entry name" value="Big_2"/>
    <property type="match status" value="1"/>
</dbReference>
<keyword evidence="1 2" id="KW-0732">Signal</keyword>
<dbReference type="InterPro" id="IPR003961">
    <property type="entry name" value="FN3_dom"/>
</dbReference>
<dbReference type="Gene3D" id="3.60.21.10">
    <property type="match status" value="1"/>
</dbReference>
<dbReference type="Proteomes" id="UP000215596">
    <property type="component" value="Unassembled WGS sequence"/>
</dbReference>
<dbReference type="InterPro" id="IPR011658">
    <property type="entry name" value="PA14_dom"/>
</dbReference>
<dbReference type="PANTHER" id="PTHR45867">
    <property type="entry name" value="PURPLE ACID PHOSPHATASE"/>
    <property type="match status" value="1"/>
</dbReference>
<dbReference type="PROSITE" id="PS50022">
    <property type="entry name" value="FA58C_3"/>
    <property type="match status" value="1"/>
</dbReference>
<evidence type="ECO:0000259" key="3">
    <source>
        <dbReference type="PROSITE" id="PS50022"/>
    </source>
</evidence>
<dbReference type="InterPro" id="IPR037524">
    <property type="entry name" value="PA14/GLEYA"/>
</dbReference>
<dbReference type="SUPFAM" id="SSF56300">
    <property type="entry name" value="Metallo-dependent phosphatases"/>
    <property type="match status" value="1"/>
</dbReference>
<dbReference type="InterPro" id="IPR013783">
    <property type="entry name" value="Ig-like_fold"/>
</dbReference>
<organism evidence="6 7">
    <name type="scientific">Paenibacillus campinasensis</name>
    <dbReference type="NCBI Taxonomy" id="66347"/>
    <lineage>
        <taxon>Bacteria</taxon>
        <taxon>Bacillati</taxon>
        <taxon>Bacillota</taxon>
        <taxon>Bacilli</taxon>
        <taxon>Bacillales</taxon>
        <taxon>Paenibacillaceae</taxon>
        <taxon>Paenibacillus</taxon>
    </lineage>
</organism>
<evidence type="ECO:0000259" key="4">
    <source>
        <dbReference type="PROSITE" id="PS50853"/>
    </source>
</evidence>
<dbReference type="SUPFAM" id="SSF49265">
    <property type="entry name" value="Fibronectin type III"/>
    <property type="match status" value="1"/>
</dbReference>
<dbReference type="EMBL" id="NPBY01000038">
    <property type="protein sequence ID" value="PAD76461.1"/>
    <property type="molecule type" value="Genomic_DNA"/>
</dbReference>
<dbReference type="Gene3D" id="3.90.182.10">
    <property type="entry name" value="Toxin - Anthrax Protective Antigen,domain 1"/>
    <property type="match status" value="1"/>
</dbReference>
<feature type="domain" description="F5/8 type C" evidence="3">
    <location>
        <begin position="29"/>
        <end position="190"/>
    </location>
</feature>
<dbReference type="GO" id="GO:0003993">
    <property type="term" value="F:acid phosphatase activity"/>
    <property type="evidence" value="ECO:0007669"/>
    <property type="project" value="InterPro"/>
</dbReference>
<dbReference type="PROSITE" id="PS51820">
    <property type="entry name" value="PA14"/>
    <property type="match status" value="1"/>
</dbReference>
<dbReference type="GO" id="GO:0046872">
    <property type="term" value="F:metal ion binding"/>
    <property type="evidence" value="ECO:0007669"/>
    <property type="project" value="InterPro"/>
</dbReference>
<dbReference type="Gene3D" id="2.60.40.380">
    <property type="entry name" value="Purple acid phosphatase-like, N-terminal"/>
    <property type="match status" value="1"/>
</dbReference>
<dbReference type="CDD" id="cd00063">
    <property type="entry name" value="FN3"/>
    <property type="match status" value="1"/>
</dbReference>
<name>A0A268ETN7_9BACL</name>
<dbReference type="Pfam" id="PF16656">
    <property type="entry name" value="Pur_ac_phosph_N"/>
    <property type="match status" value="1"/>
</dbReference>
<sequence length="1419" mass="154884">MKKRITLTSRVLAIVMLLTSLLPAGYSPAQMAGVAATDTNVFAGAGVTATANGYISDDFAPSKAIDGSKNSGKWSYAGGSSLPDPANPYWIKVDVGAEALVRQFVLFHAGAAGEPDSYNTRDYSIEVSTDDVNWTPAVTVTGNTYQETAHTLSVPVQARYFKLNITDPGAADAATGGYAANIYEFQAWGSMVGASAVQPDGIRIDKPNLDLLEGETEQLSAILSPPGAATPNLIWSSDNPAVAGVDANGLVTGVSEGSTVVTVTTEDGAHQAAAVINVGAAGAAILAAGLHFIEKDSQWTYLDDGSDQGTAWKEPNFDDSSWKKAPAPLGYAGSGKGQDLNTWIGYGSDAGNKHLTTYFRQEFQVTDAAAIKQLEASLIRDDGAVIYLNGQEVYRTNMPSGEITYRTTASTAVGDERNAYVFEIDPALLVDGTNVMAASVHQDRGASSDLFFSLELKGSDSAPPVVGKDNGLLGEYYTGRSNFDFGDHKGTAIDSRIEFRNLDPILQSLTGQADNANVRWTGQIMPPQTDDYTFYMIGDNGFRLWIDDQLIIDHWVNDWDIEQTSTPIHLNGGQKYKIKIEYFEDYGGSNLYLRWSTPSMAKEIVPDHVFYLPEDYNGPVAATVMADGLNISLEMLSDLGALPGALQDHITVTADDTQLTLLDVLQDRDPSLMTVQVAEAITPIRRVNIAYDGLAGLQLADGTNVGSFAFTAINQSEVVDYTPFDIAMSLHGDAKTRRSFAWYSQYPNPATAPAGIRDSEVQVVRAGESFDSPTMKSFRGTSEEIHVRVTRSTNANYLSHKVVVEGLEPGTTYQYRLGSGGYWSKHGQFTTEREEENEFSFLYMTDSQGGNTDDYKAWADTVRAGVQNFPDSKFLLMPGDMVDVGDLEEQWHDYFTQPQDELMNLPLMTTIGNHEGPYNNNFYYHFNLPDNSFTDSNPAGAVYSFDYGPAHFMVLNTGDIPWDNAQKSSFEKQIEWLRKEVAQTDKKWKVVAFHKAIYSVGGHALDRDILELRETLYPIMDELGIDLVLQGHDHTFMRSFQMYGDKPVQNVVTDSNGNVIDPDGTLYLINNAAGRKYYGVRGDVDKYYAAKYSQPYKPMYTGIKVTEDSLTLQTYITGESAPMDEYTIVRNDGRPDAVEGLSAGKSGNGRAVLSWSMPQTVDAEDPIRGFRIHEVNGQLGPNWSAYIPVEAGKTSYQYEVPGTTPNEAYEFAVTTVDKRDNSAAVKVAVSGNVPAAPTAPVVDDGHNTFGWTHVPGYEQPSDYEFSVDGGTSWQPVTANPQPVGDGNYPAGEVMVRVQADAASGRQAGLPLASDKPFTENSLHETFQLSGEVTRDGQLKVDVKVARAAEYSGDPYVVFELMDGNTPLLINAIPIRQDVLEVSQYFNVNGSQYSVKVFVFDEFNSDPEVPIHLAKPIELR</sequence>
<dbReference type="Gene3D" id="2.60.40.10">
    <property type="entry name" value="Immunoglobulins"/>
    <property type="match status" value="1"/>
</dbReference>
<proteinExistence type="predicted"/>
<dbReference type="InterPro" id="IPR000421">
    <property type="entry name" value="FA58C"/>
</dbReference>
<dbReference type="Pfam" id="PF07691">
    <property type="entry name" value="PA14"/>
    <property type="match status" value="1"/>
</dbReference>
<dbReference type="InterPro" id="IPR036116">
    <property type="entry name" value="FN3_sf"/>
</dbReference>
<dbReference type="InterPro" id="IPR015914">
    <property type="entry name" value="PAPs_N"/>
</dbReference>
<dbReference type="SUPFAM" id="SSF49785">
    <property type="entry name" value="Galactose-binding domain-like"/>
    <property type="match status" value="2"/>
</dbReference>
<dbReference type="InterPro" id="IPR029052">
    <property type="entry name" value="Metallo-depent_PP-like"/>
</dbReference>
<dbReference type="SUPFAM" id="SSF56988">
    <property type="entry name" value="Anthrax protective antigen"/>
    <property type="match status" value="1"/>
</dbReference>
<dbReference type="SMART" id="SM00060">
    <property type="entry name" value="FN3"/>
    <property type="match status" value="2"/>
</dbReference>
<dbReference type="InterPro" id="IPR004843">
    <property type="entry name" value="Calcineurin-like_PHP"/>
</dbReference>
<evidence type="ECO:0008006" key="8">
    <source>
        <dbReference type="Google" id="ProtNLM"/>
    </source>
</evidence>
<feature type="domain" description="Fibronectin type-III" evidence="4">
    <location>
        <begin position="1137"/>
        <end position="1236"/>
    </location>
</feature>
<dbReference type="Pfam" id="PF00754">
    <property type="entry name" value="F5_F8_type_C"/>
    <property type="match status" value="1"/>
</dbReference>
<protein>
    <recommendedName>
        <fullName evidence="8">Metallophosphoesterase</fullName>
    </recommendedName>
</protein>
<evidence type="ECO:0000313" key="7">
    <source>
        <dbReference type="Proteomes" id="UP000215596"/>
    </source>
</evidence>
<dbReference type="InterPro" id="IPR003343">
    <property type="entry name" value="Big_2"/>
</dbReference>
<dbReference type="SUPFAM" id="SSF49363">
    <property type="entry name" value="Purple acid phosphatase, N-terminal domain"/>
    <property type="match status" value="1"/>
</dbReference>